<dbReference type="SUPFAM" id="SSF55729">
    <property type="entry name" value="Acyl-CoA N-acyltransferases (Nat)"/>
    <property type="match status" value="1"/>
</dbReference>
<dbReference type="Pfam" id="PF12568">
    <property type="entry name" value="PanZ"/>
    <property type="match status" value="1"/>
</dbReference>
<dbReference type="EMBL" id="JBAKBA010000009">
    <property type="protein sequence ID" value="MEL0658601.1"/>
    <property type="molecule type" value="Genomic_DNA"/>
</dbReference>
<reference evidence="2 3" key="1">
    <citation type="submission" date="2024-02" db="EMBL/GenBank/DDBJ databases">
        <title>Bacteria isolated from the canopy kelp, Nereocystis luetkeana.</title>
        <authorList>
            <person name="Pfister C.A."/>
            <person name="Younker I.T."/>
            <person name="Light S.H."/>
        </authorList>
    </citation>
    <scope>NUCLEOTIDE SEQUENCE [LARGE SCALE GENOMIC DNA]</scope>
    <source>
        <strain evidence="2 3">TI.2.07</strain>
    </source>
</reference>
<dbReference type="Gene3D" id="3.40.630.30">
    <property type="match status" value="1"/>
</dbReference>
<accession>A0ABU9H9X5</accession>
<evidence type="ECO:0000259" key="1">
    <source>
        <dbReference type="PROSITE" id="PS51186"/>
    </source>
</evidence>
<organism evidence="2 3">
    <name type="scientific">Psychromonas arctica</name>
    <dbReference type="NCBI Taxonomy" id="168275"/>
    <lineage>
        <taxon>Bacteria</taxon>
        <taxon>Pseudomonadati</taxon>
        <taxon>Pseudomonadota</taxon>
        <taxon>Gammaproteobacteria</taxon>
        <taxon>Alteromonadales</taxon>
        <taxon>Psychromonadaceae</taxon>
        <taxon>Psychromonas</taxon>
    </lineage>
</organism>
<dbReference type="RefSeq" id="WP_341627245.1">
    <property type="nucleotide sequence ID" value="NZ_JBAKBA010000009.1"/>
</dbReference>
<dbReference type="Proteomes" id="UP001366060">
    <property type="component" value="Unassembled WGS sequence"/>
</dbReference>
<sequence length="141" mass="15840">MRLSVFIANTLSTQLVIDLQKIYANYLPEASLTEQALAELVTQKTSRLYMTMFNERHIGAVKVQINATQAILSQLTIRDLTRRRGVGKNLLKQLEKSLTAEGITDIEYNLEEVAEAELLATQAFLSDSGYQLNNHIATKKL</sequence>
<feature type="domain" description="N-acetyltransferase" evidence="1">
    <location>
        <begin position="6"/>
        <end position="141"/>
    </location>
</feature>
<dbReference type="InterPro" id="IPR000182">
    <property type="entry name" value="GNAT_dom"/>
</dbReference>
<dbReference type="PROSITE" id="PS51186">
    <property type="entry name" value="GNAT"/>
    <property type="match status" value="1"/>
</dbReference>
<dbReference type="InterPro" id="IPR040448">
    <property type="entry name" value="PanZ_GNAT"/>
</dbReference>
<dbReference type="NCBIfam" id="NF033213">
    <property type="entry name" value="matur_PanM"/>
    <property type="match status" value="1"/>
</dbReference>
<gene>
    <name evidence="2" type="primary">panM</name>
    <name evidence="2" type="ORF">V6255_05540</name>
</gene>
<protein>
    <submittedName>
        <fullName evidence="2">Aspartate 1-decarboxylase autocleavage activator PanM</fullName>
    </submittedName>
</protein>
<name>A0ABU9H9X5_9GAMM</name>
<dbReference type="InterPro" id="IPR032900">
    <property type="entry name" value="PanZ"/>
</dbReference>
<comment type="caution">
    <text evidence="2">The sequence shown here is derived from an EMBL/GenBank/DDBJ whole genome shotgun (WGS) entry which is preliminary data.</text>
</comment>
<proteinExistence type="predicted"/>
<evidence type="ECO:0000313" key="2">
    <source>
        <dbReference type="EMBL" id="MEL0658601.1"/>
    </source>
</evidence>
<dbReference type="InterPro" id="IPR016181">
    <property type="entry name" value="Acyl_CoA_acyltransferase"/>
</dbReference>
<evidence type="ECO:0000313" key="3">
    <source>
        <dbReference type="Proteomes" id="UP001366060"/>
    </source>
</evidence>
<keyword evidence="3" id="KW-1185">Reference proteome</keyword>